<dbReference type="EMBL" id="CP144700">
    <property type="protein sequence ID" value="WVZ25972.1"/>
    <property type="molecule type" value="Genomic_DNA"/>
</dbReference>
<protein>
    <submittedName>
        <fullName evidence="1">Uncharacterized protein</fullName>
    </submittedName>
</protein>
<keyword evidence="2" id="KW-1185">Reference proteome</keyword>
<gene>
    <name evidence="1" type="ORF">V8G54_004516</name>
</gene>
<evidence type="ECO:0000313" key="2">
    <source>
        <dbReference type="Proteomes" id="UP001374535"/>
    </source>
</evidence>
<proteinExistence type="predicted"/>
<feature type="non-terminal residue" evidence="1">
    <location>
        <position position="1"/>
    </location>
</feature>
<name>A0AAQ3PGQ4_VIGMU</name>
<dbReference type="AlphaFoldDB" id="A0AAQ3PGQ4"/>
<reference evidence="1 2" key="1">
    <citation type="journal article" date="2023" name="Life. Sci Alliance">
        <title>Evolutionary insights into 3D genome organization and epigenetic landscape of Vigna mungo.</title>
        <authorList>
            <person name="Junaid A."/>
            <person name="Singh B."/>
            <person name="Bhatia S."/>
        </authorList>
    </citation>
    <scope>NUCLEOTIDE SEQUENCE [LARGE SCALE GENOMIC DNA]</scope>
    <source>
        <strain evidence="1">Urdbean</strain>
    </source>
</reference>
<organism evidence="1 2">
    <name type="scientific">Vigna mungo</name>
    <name type="common">Black gram</name>
    <name type="synonym">Phaseolus mungo</name>
    <dbReference type="NCBI Taxonomy" id="3915"/>
    <lineage>
        <taxon>Eukaryota</taxon>
        <taxon>Viridiplantae</taxon>
        <taxon>Streptophyta</taxon>
        <taxon>Embryophyta</taxon>
        <taxon>Tracheophyta</taxon>
        <taxon>Spermatophyta</taxon>
        <taxon>Magnoliopsida</taxon>
        <taxon>eudicotyledons</taxon>
        <taxon>Gunneridae</taxon>
        <taxon>Pentapetalae</taxon>
        <taxon>rosids</taxon>
        <taxon>fabids</taxon>
        <taxon>Fabales</taxon>
        <taxon>Fabaceae</taxon>
        <taxon>Papilionoideae</taxon>
        <taxon>50 kb inversion clade</taxon>
        <taxon>NPAAA clade</taxon>
        <taxon>indigoferoid/millettioid clade</taxon>
        <taxon>Phaseoleae</taxon>
        <taxon>Vigna</taxon>
    </lineage>
</organism>
<dbReference type="Proteomes" id="UP001374535">
    <property type="component" value="Chromosome 1"/>
</dbReference>
<evidence type="ECO:0000313" key="1">
    <source>
        <dbReference type="EMBL" id="WVZ25972.1"/>
    </source>
</evidence>
<accession>A0AAQ3PGQ4</accession>
<sequence>VLTLVAVNQFDATVRRREFGGVDANGGSLLGGALPFLTLCSKRFVGLKREVVALRWFEACGDSGEACWGGRVEGVAVKWCWFGDLVWDWAADVFVGDVKAEAEGGCLLRNLAGEAHHSAV</sequence>